<dbReference type="InterPro" id="IPR039428">
    <property type="entry name" value="NUOK/Mnh_C1-like"/>
</dbReference>
<keyword evidence="7" id="KW-0520">NAD</keyword>
<evidence type="ECO:0000256" key="8">
    <source>
        <dbReference type="ARBA" id="ARBA00023136"/>
    </source>
</evidence>
<comment type="subcellular location">
    <subcellularLocation>
        <location evidence="1">Membrane</location>
        <topology evidence="1">Multi-pass membrane protein</topology>
    </subcellularLocation>
</comment>
<evidence type="ECO:0000256" key="3">
    <source>
        <dbReference type="ARBA" id="ARBA00016612"/>
    </source>
</evidence>
<accession>A0A7K5MHI7</accession>
<evidence type="ECO:0000256" key="1">
    <source>
        <dbReference type="ARBA" id="ARBA00004141"/>
    </source>
</evidence>
<dbReference type="Proteomes" id="UP000583740">
    <property type="component" value="Unassembled WGS sequence"/>
</dbReference>
<proteinExistence type="inferred from homology"/>
<reference evidence="13 14" key="1">
    <citation type="submission" date="2019-09" db="EMBL/GenBank/DDBJ databases">
        <title>Bird 10,000 Genomes (B10K) Project - Family phase.</title>
        <authorList>
            <person name="Zhang G."/>
        </authorList>
    </citation>
    <scope>NUCLEOTIDE SEQUENCE [LARGE SCALE GENOMIC DNA]</scope>
    <source>
        <strain evidence="13">B10K-DU-001-69</strain>
        <tissue evidence="13">Muscle</tissue>
    </source>
</reference>
<keyword evidence="5" id="KW-1278">Translocase</keyword>
<dbReference type="GO" id="GO:0008137">
    <property type="term" value="F:NADH dehydrogenase (ubiquinone) activity"/>
    <property type="evidence" value="ECO:0007669"/>
    <property type="project" value="UniProtKB-EC"/>
</dbReference>
<organism evidence="13 14">
    <name type="scientific">Cardinalis cardinalis</name>
    <name type="common">Northern cardinal</name>
    <dbReference type="NCBI Taxonomy" id="98964"/>
    <lineage>
        <taxon>Eukaryota</taxon>
        <taxon>Metazoa</taxon>
        <taxon>Chordata</taxon>
        <taxon>Craniata</taxon>
        <taxon>Vertebrata</taxon>
        <taxon>Euteleostomi</taxon>
        <taxon>Archelosauria</taxon>
        <taxon>Archosauria</taxon>
        <taxon>Dinosauria</taxon>
        <taxon>Saurischia</taxon>
        <taxon>Theropoda</taxon>
        <taxon>Coelurosauria</taxon>
        <taxon>Aves</taxon>
        <taxon>Neognathae</taxon>
        <taxon>Neoaves</taxon>
        <taxon>Telluraves</taxon>
        <taxon>Australaves</taxon>
        <taxon>Passeriformes</taxon>
        <taxon>Cardinalidae</taxon>
        <taxon>Cardinalis</taxon>
    </lineage>
</organism>
<comment type="catalytic activity">
    <reaction evidence="11">
        <text>a ubiquinone + NADH + 5 H(+)(in) = a ubiquinol + NAD(+) + 4 H(+)(out)</text>
        <dbReference type="Rhea" id="RHEA:29091"/>
        <dbReference type="Rhea" id="RHEA-COMP:9565"/>
        <dbReference type="Rhea" id="RHEA-COMP:9566"/>
        <dbReference type="ChEBI" id="CHEBI:15378"/>
        <dbReference type="ChEBI" id="CHEBI:16389"/>
        <dbReference type="ChEBI" id="CHEBI:17976"/>
        <dbReference type="ChEBI" id="CHEBI:57540"/>
        <dbReference type="ChEBI" id="CHEBI:57945"/>
        <dbReference type="EC" id="7.1.1.2"/>
    </reaction>
    <physiologicalReaction direction="left-to-right" evidence="11">
        <dbReference type="Rhea" id="RHEA:29092"/>
    </physiologicalReaction>
</comment>
<feature type="transmembrane region" description="Helical" evidence="12">
    <location>
        <begin position="30"/>
        <end position="55"/>
    </location>
</feature>
<evidence type="ECO:0000313" key="14">
    <source>
        <dbReference type="Proteomes" id="UP000583740"/>
    </source>
</evidence>
<evidence type="ECO:0000256" key="9">
    <source>
        <dbReference type="ARBA" id="ARBA00031586"/>
    </source>
</evidence>
<protein>
    <recommendedName>
        <fullName evidence="3">NADH-ubiquinone oxidoreductase chain 4L</fullName>
    </recommendedName>
    <alternativeName>
        <fullName evidence="9">NADH dehydrogenase subunit 4L</fullName>
    </alternativeName>
</protein>
<evidence type="ECO:0000256" key="5">
    <source>
        <dbReference type="ARBA" id="ARBA00022967"/>
    </source>
</evidence>
<evidence type="ECO:0000256" key="4">
    <source>
        <dbReference type="ARBA" id="ARBA00022692"/>
    </source>
</evidence>
<keyword evidence="14" id="KW-1185">Reference proteome</keyword>
<comment type="similarity">
    <text evidence="2">Belongs to the complex I subunit 4L family.</text>
</comment>
<dbReference type="Pfam" id="PF00420">
    <property type="entry name" value="Oxidored_q2"/>
    <property type="match status" value="1"/>
</dbReference>
<name>A0A7K5MHI7_CARCD</name>
<evidence type="ECO:0000256" key="6">
    <source>
        <dbReference type="ARBA" id="ARBA00022989"/>
    </source>
</evidence>
<evidence type="ECO:0000256" key="10">
    <source>
        <dbReference type="ARBA" id="ARBA00043911"/>
    </source>
</evidence>
<evidence type="ECO:0000313" key="13">
    <source>
        <dbReference type="EMBL" id="NWT29822.1"/>
    </source>
</evidence>
<keyword evidence="8 12" id="KW-0472">Membrane</keyword>
<evidence type="ECO:0000256" key="12">
    <source>
        <dbReference type="SAM" id="Phobius"/>
    </source>
</evidence>
<keyword evidence="6 12" id="KW-1133">Transmembrane helix</keyword>
<gene>
    <name evidence="13" type="primary">Mtnd4l</name>
    <name evidence="13" type="ORF">CARCAR_R15761</name>
</gene>
<comment type="caution">
    <text evidence="13">The sequence shown here is derived from an EMBL/GenBank/DDBJ whole genome shotgun (WGS) entry which is preliminary data.</text>
</comment>
<dbReference type="AlphaFoldDB" id="A0A7K5MHI7"/>
<comment type="function">
    <text evidence="10">Core subunit of the mitochondrial membrane respiratory chain NADH dehydrogenase (Complex I) which catalyzes electron transfer from NADH through the respiratory chain, using ubiquinone as an electron acceptor. Part of the enzyme membrane arm which is embedded in the lipid bilayer and involved in proton translocation.</text>
</comment>
<keyword evidence="4 12" id="KW-0812">Transmembrane</keyword>
<feature type="non-terminal residue" evidence="13">
    <location>
        <position position="1"/>
    </location>
</feature>
<dbReference type="EMBL" id="VYXE01014197">
    <property type="protein sequence ID" value="NWT29822.1"/>
    <property type="molecule type" value="Genomic_DNA"/>
</dbReference>
<evidence type="ECO:0000256" key="7">
    <source>
        <dbReference type="ARBA" id="ARBA00023027"/>
    </source>
</evidence>
<feature type="non-terminal residue" evidence="13">
    <location>
        <position position="73"/>
    </location>
</feature>
<dbReference type="GO" id="GO:0016020">
    <property type="term" value="C:membrane"/>
    <property type="evidence" value="ECO:0007669"/>
    <property type="project" value="UniProtKB-SubCell"/>
</dbReference>
<sequence length="73" mass="7828">LISALLCLESIILSVYITLAIRPIQVQSSAATILPILILTFFGCKAGTELALLVASTRTHGSDHLHNLNLLQC</sequence>
<evidence type="ECO:0000256" key="2">
    <source>
        <dbReference type="ARBA" id="ARBA00010519"/>
    </source>
</evidence>
<evidence type="ECO:0000256" key="11">
    <source>
        <dbReference type="ARBA" id="ARBA00048769"/>
    </source>
</evidence>
<dbReference type="Gene3D" id="1.10.287.3510">
    <property type="match status" value="1"/>
</dbReference>